<evidence type="ECO:0000256" key="4">
    <source>
        <dbReference type="ARBA" id="ARBA00012045"/>
    </source>
</evidence>
<dbReference type="InterPro" id="IPR003265">
    <property type="entry name" value="HhH-GPD_domain"/>
</dbReference>
<evidence type="ECO:0000313" key="17">
    <source>
        <dbReference type="Proteomes" id="UP000010816"/>
    </source>
</evidence>
<dbReference type="STRING" id="765912.Thimo_2037"/>
<evidence type="ECO:0000256" key="5">
    <source>
        <dbReference type="ARBA" id="ARBA00022023"/>
    </source>
</evidence>
<dbReference type="SUPFAM" id="SSF55811">
    <property type="entry name" value="Nudix"/>
    <property type="match status" value="1"/>
</dbReference>
<dbReference type="Proteomes" id="UP000010816">
    <property type="component" value="Chromosome"/>
</dbReference>
<dbReference type="GO" id="GO:0035485">
    <property type="term" value="F:adenine/guanine mispair binding"/>
    <property type="evidence" value="ECO:0007669"/>
    <property type="project" value="TreeGrafter"/>
</dbReference>
<evidence type="ECO:0000256" key="10">
    <source>
        <dbReference type="ARBA" id="ARBA00023004"/>
    </source>
</evidence>
<keyword evidence="12" id="KW-0234">DNA repair</keyword>
<evidence type="ECO:0000256" key="12">
    <source>
        <dbReference type="ARBA" id="ARBA00023204"/>
    </source>
</evidence>
<dbReference type="InterPro" id="IPR029119">
    <property type="entry name" value="MutY_C"/>
</dbReference>
<evidence type="ECO:0000256" key="8">
    <source>
        <dbReference type="ARBA" id="ARBA00022763"/>
    </source>
</evidence>
<comment type="catalytic activity">
    <reaction evidence="1 14">
        <text>Hydrolyzes free adenine bases from 7,8-dihydro-8-oxoguanine:adenine mismatched double-stranded DNA, leaving an apurinic site.</text>
        <dbReference type="EC" id="3.2.2.31"/>
    </reaction>
</comment>
<dbReference type="InterPro" id="IPR005760">
    <property type="entry name" value="A/G_AdeGlyc_MutY"/>
</dbReference>
<comment type="cofactor">
    <cofactor evidence="14">
        <name>[4Fe-4S] cluster</name>
        <dbReference type="ChEBI" id="CHEBI:49883"/>
    </cofactor>
    <text evidence="14">Binds 1 [4Fe-4S] cluster.</text>
</comment>
<evidence type="ECO:0000256" key="2">
    <source>
        <dbReference type="ARBA" id="ARBA00002933"/>
    </source>
</evidence>
<dbReference type="NCBIfam" id="NF008132">
    <property type="entry name" value="PRK10880.1"/>
    <property type="match status" value="1"/>
</dbReference>
<keyword evidence="17" id="KW-1185">Reference proteome</keyword>
<evidence type="ECO:0000256" key="1">
    <source>
        <dbReference type="ARBA" id="ARBA00000843"/>
    </source>
</evidence>
<dbReference type="GO" id="GO:0046872">
    <property type="term" value="F:metal ion binding"/>
    <property type="evidence" value="ECO:0007669"/>
    <property type="project" value="UniProtKB-UniRule"/>
</dbReference>
<dbReference type="InterPro" id="IPR044298">
    <property type="entry name" value="MIG/MutY"/>
</dbReference>
<comment type="similarity">
    <text evidence="3 14">Belongs to the Nth/MutY family.</text>
</comment>
<dbReference type="SMART" id="SM00478">
    <property type="entry name" value="ENDO3c"/>
    <property type="match status" value="1"/>
</dbReference>
<dbReference type="InterPro" id="IPR023170">
    <property type="entry name" value="HhH_base_excis_C"/>
</dbReference>
<dbReference type="CDD" id="cd03431">
    <property type="entry name" value="NUDIX_DNA_Glycosylase_C-MutY"/>
    <property type="match status" value="1"/>
</dbReference>
<keyword evidence="13 14" id="KW-0326">Glycosidase</keyword>
<keyword evidence="9" id="KW-0378">Hydrolase</keyword>
<keyword evidence="11" id="KW-0411">Iron-sulfur</keyword>
<dbReference type="EMBL" id="CP003051">
    <property type="protein sequence ID" value="AGA90793.1"/>
    <property type="molecule type" value="Genomic_DNA"/>
</dbReference>
<dbReference type="SUPFAM" id="SSF48150">
    <property type="entry name" value="DNA-glycosylase"/>
    <property type="match status" value="1"/>
</dbReference>
<comment type="function">
    <text evidence="2">Adenine glycosylase active on G-A mispairs. MutY also corrects error-prone DNA synthesis past GO lesions which are due to the oxidatively damaged form of guanine: 7,8-dihydro-8-oxoguanine (8-oxo-dGTP).</text>
</comment>
<keyword evidence="6" id="KW-0004">4Fe-4S</keyword>
<dbReference type="Gene3D" id="1.10.1670.10">
    <property type="entry name" value="Helix-hairpin-Helix base-excision DNA repair enzymes (C-terminal)"/>
    <property type="match status" value="1"/>
</dbReference>
<evidence type="ECO:0000259" key="15">
    <source>
        <dbReference type="SMART" id="SM00478"/>
    </source>
</evidence>
<dbReference type="Pfam" id="PF14815">
    <property type="entry name" value="NUDIX_4"/>
    <property type="match status" value="1"/>
</dbReference>
<dbReference type="PANTHER" id="PTHR42944">
    <property type="entry name" value="ADENINE DNA GLYCOSYLASE"/>
    <property type="match status" value="1"/>
</dbReference>
<protein>
    <recommendedName>
        <fullName evidence="5 14">Adenine DNA glycosylase</fullName>
        <ecNumber evidence="4 14">3.2.2.31</ecNumber>
    </recommendedName>
</protein>
<dbReference type="Pfam" id="PF00730">
    <property type="entry name" value="HhH-GPD"/>
    <property type="match status" value="1"/>
</dbReference>
<evidence type="ECO:0000256" key="11">
    <source>
        <dbReference type="ARBA" id="ARBA00023014"/>
    </source>
</evidence>
<feature type="domain" description="HhH-GPD" evidence="15">
    <location>
        <begin position="44"/>
        <end position="195"/>
    </location>
</feature>
<dbReference type="PATRIC" id="fig|765912.4.peg.1993"/>
<dbReference type="CDD" id="cd00056">
    <property type="entry name" value="ENDO3c"/>
    <property type="match status" value="1"/>
</dbReference>
<dbReference type="EC" id="3.2.2.31" evidence="4 14"/>
<proteinExistence type="inferred from homology"/>
<dbReference type="Gene3D" id="1.10.340.30">
    <property type="entry name" value="Hypothetical protein, domain 2"/>
    <property type="match status" value="1"/>
</dbReference>
<dbReference type="GO" id="GO:0034039">
    <property type="term" value="F:8-oxo-7,8-dihydroguanine DNA N-glycosylase activity"/>
    <property type="evidence" value="ECO:0007669"/>
    <property type="project" value="TreeGrafter"/>
</dbReference>
<dbReference type="GO" id="GO:0032357">
    <property type="term" value="F:oxidized purine DNA binding"/>
    <property type="evidence" value="ECO:0007669"/>
    <property type="project" value="TreeGrafter"/>
</dbReference>
<keyword evidence="7" id="KW-0479">Metal-binding</keyword>
<evidence type="ECO:0000256" key="14">
    <source>
        <dbReference type="RuleBase" id="RU365096"/>
    </source>
</evidence>
<evidence type="ECO:0000256" key="6">
    <source>
        <dbReference type="ARBA" id="ARBA00022485"/>
    </source>
</evidence>
<dbReference type="InterPro" id="IPR004036">
    <property type="entry name" value="Endonuclease-III-like_CS2"/>
</dbReference>
<dbReference type="PROSITE" id="PS01155">
    <property type="entry name" value="ENDONUCLEASE_III_2"/>
    <property type="match status" value="1"/>
</dbReference>
<keyword evidence="8 14" id="KW-0227">DNA damage</keyword>
<dbReference type="eggNOG" id="COG1194">
    <property type="taxonomic scope" value="Bacteria"/>
</dbReference>
<dbReference type="Gene3D" id="3.90.79.10">
    <property type="entry name" value="Nucleoside Triphosphate Pyrophosphohydrolase"/>
    <property type="match status" value="1"/>
</dbReference>
<dbReference type="KEGG" id="tmb:Thimo_2037"/>
<dbReference type="InterPro" id="IPR011257">
    <property type="entry name" value="DNA_glycosylase"/>
</dbReference>
<dbReference type="GO" id="GO:0000701">
    <property type="term" value="F:purine-specific mismatch base pair DNA N-glycosylase activity"/>
    <property type="evidence" value="ECO:0007669"/>
    <property type="project" value="UniProtKB-EC"/>
</dbReference>
<gene>
    <name evidence="16" type="ORF">Thimo_2037</name>
</gene>
<dbReference type="InterPro" id="IPR015797">
    <property type="entry name" value="NUDIX_hydrolase-like_dom_sf"/>
</dbReference>
<dbReference type="RefSeq" id="WP_015280933.1">
    <property type="nucleotide sequence ID" value="NC_019940.1"/>
</dbReference>
<dbReference type="GO" id="GO:0006298">
    <property type="term" value="P:mismatch repair"/>
    <property type="evidence" value="ECO:0007669"/>
    <property type="project" value="TreeGrafter"/>
</dbReference>
<sequence>MAEAPEPAASLAPALLAWFDREGRKDLPWQRPATPYRVWVSEIMLQQTQVAVVIPFFERFMARFPSVADLAAAHLDEVLHLWSGLGYYARARHLHAAARHLVTEHGGELPSEPAALQALPGIGRSTAGAILSLALGQRQAILDGNVKRVLARYYAVPGWPGQAAVAQRLWGLAEACLPARRVGDYNQALMDLGATLCTRRAPACTRCPLARDCLAFAVGSQAAYPAPKPRRERPVRRTRLLAIHGPAGEVLLQRRPPVGVWGGLWSLPECRVDEDPGAWCREHLGRVPLQVEGLALRHHDFSHFRLVIEPLRLAIATLPAAIAEGDGCLWHDLHRPVGVGLAAPIARILAELAEALHIDGHPSIYEEGASS</sequence>
<evidence type="ECO:0000313" key="16">
    <source>
        <dbReference type="EMBL" id="AGA90793.1"/>
    </source>
</evidence>
<dbReference type="AlphaFoldDB" id="L0GVJ9"/>
<reference evidence="16 17" key="1">
    <citation type="submission" date="2011-09" db="EMBL/GenBank/DDBJ databases">
        <title>Complete sequence of chromosome of Thioflavicoccus mobilis 8321.</title>
        <authorList>
            <consortium name="US DOE Joint Genome Institute"/>
            <person name="Lucas S."/>
            <person name="Han J."/>
            <person name="Lapidus A."/>
            <person name="Cheng J.-F."/>
            <person name="Goodwin L."/>
            <person name="Pitluck S."/>
            <person name="Peters L."/>
            <person name="Ovchinnikova G."/>
            <person name="Lu M."/>
            <person name="Detter J.C."/>
            <person name="Han C."/>
            <person name="Tapia R."/>
            <person name="Land M."/>
            <person name="Hauser L."/>
            <person name="Kyrpides N."/>
            <person name="Ivanova N."/>
            <person name="Pagani I."/>
            <person name="Vogl K."/>
            <person name="Liu Z."/>
            <person name="Imhoff J."/>
            <person name="Thiel V."/>
            <person name="Frigaard N.-U."/>
            <person name="Bryant D."/>
            <person name="Woyke T."/>
        </authorList>
    </citation>
    <scope>NUCLEOTIDE SEQUENCE [LARGE SCALE GENOMIC DNA]</scope>
    <source>
        <strain evidence="16 17">8321</strain>
    </source>
</reference>
<dbReference type="OrthoDB" id="9802365at2"/>
<evidence type="ECO:0000256" key="9">
    <source>
        <dbReference type="ARBA" id="ARBA00022801"/>
    </source>
</evidence>
<dbReference type="GO" id="GO:0006284">
    <property type="term" value="P:base-excision repair"/>
    <property type="evidence" value="ECO:0007669"/>
    <property type="project" value="UniProtKB-UniRule"/>
</dbReference>
<dbReference type="NCBIfam" id="TIGR01084">
    <property type="entry name" value="mutY"/>
    <property type="match status" value="1"/>
</dbReference>
<organism evidence="16 17">
    <name type="scientific">Thioflavicoccus mobilis 8321</name>
    <dbReference type="NCBI Taxonomy" id="765912"/>
    <lineage>
        <taxon>Bacteria</taxon>
        <taxon>Pseudomonadati</taxon>
        <taxon>Pseudomonadota</taxon>
        <taxon>Gammaproteobacteria</taxon>
        <taxon>Chromatiales</taxon>
        <taxon>Chromatiaceae</taxon>
        <taxon>Thioflavicoccus</taxon>
    </lineage>
</organism>
<name>L0GVJ9_9GAMM</name>
<evidence type="ECO:0000256" key="13">
    <source>
        <dbReference type="ARBA" id="ARBA00023295"/>
    </source>
</evidence>
<dbReference type="HOGENOM" id="CLU_012862_0_2_6"/>
<accession>L0GVJ9</accession>
<evidence type="ECO:0000256" key="3">
    <source>
        <dbReference type="ARBA" id="ARBA00008343"/>
    </source>
</evidence>
<dbReference type="FunFam" id="1.10.340.30:FF:000002">
    <property type="entry name" value="Adenine DNA glycosylase"/>
    <property type="match status" value="1"/>
</dbReference>
<evidence type="ECO:0000256" key="7">
    <source>
        <dbReference type="ARBA" id="ARBA00022723"/>
    </source>
</evidence>
<dbReference type="PANTHER" id="PTHR42944:SF1">
    <property type="entry name" value="ADENINE DNA GLYCOSYLASE"/>
    <property type="match status" value="1"/>
</dbReference>
<keyword evidence="10 14" id="KW-0408">Iron</keyword>
<dbReference type="GO" id="GO:0051539">
    <property type="term" value="F:4 iron, 4 sulfur cluster binding"/>
    <property type="evidence" value="ECO:0007669"/>
    <property type="project" value="UniProtKB-UniRule"/>
</dbReference>